<dbReference type="EMBL" id="JAGKHQ010000003">
    <property type="protein sequence ID" value="KAG7519471.1"/>
    <property type="molecule type" value="Genomic_DNA"/>
</dbReference>
<sequence>MESVHPPIHDGADVTSWVSVCPGGLWNVELKRKHTESQSLSNSGDVTARLSSPRPQLGSLCYVRVRLKADTGETESSESDPVDEKLSVTEVAAAEVTTFPRSQDSVLQVPLGHWMTLRLGEGQCDVTEACVEGMRARETCEILLSPVGNGVDRCPSRATVELSGFTPGKESWEMSAGDKWEWVRSHKQRGGVRFRSGDVWGAADSYSRALKLLIALYGCATQMEEAEFRDPTTTQQRQDLPSVDELKQVKAELHSNLSLCQLKLSHPLRARANAARASELEPGGAKAWYRLGQACLTLSELEEARRAFGRLLQLQPQSPAALKALKDVERKEKETDAELGQRLSKMFS</sequence>
<keyword evidence="1" id="KW-0802">TPR repeat</keyword>
<accession>A0AAV6SPX0</accession>
<dbReference type="Proteomes" id="UP000693946">
    <property type="component" value="Linkage Group LG11"/>
</dbReference>
<dbReference type="EMBL" id="JAGKHQ010000003">
    <property type="protein sequence ID" value="KAG7519470.1"/>
    <property type="molecule type" value="Genomic_DNA"/>
</dbReference>
<evidence type="ECO:0000313" key="2">
    <source>
        <dbReference type="EMBL" id="KAG7519470.1"/>
    </source>
</evidence>
<evidence type="ECO:0000313" key="4">
    <source>
        <dbReference type="Proteomes" id="UP000693946"/>
    </source>
</evidence>
<evidence type="ECO:0000256" key="1">
    <source>
        <dbReference type="PROSITE-ProRule" id="PRU00339"/>
    </source>
</evidence>
<name>A0AAV6SPX0_SOLSE</name>
<gene>
    <name evidence="3" type="ORF">JOB18_009553</name>
</gene>
<keyword evidence="4" id="KW-1185">Reference proteome</keyword>
<comment type="caution">
    <text evidence="3">The sequence shown here is derived from an EMBL/GenBank/DDBJ whole genome shotgun (WGS) entry which is preliminary data.</text>
</comment>
<dbReference type="PANTHER" id="PTHR46512">
    <property type="entry name" value="PEPTIDYLPROLYL ISOMERASE"/>
    <property type="match status" value="1"/>
</dbReference>
<dbReference type="InterPro" id="IPR019734">
    <property type="entry name" value="TPR_rpt"/>
</dbReference>
<dbReference type="PROSITE" id="PS50005">
    <property type="entry name" value="TPR"/>
    <property type="match status" value="1"/>
</dbReference>
<dbReference type="Pfam" id="PF13432">
    <property type="entry name" value="TPR_16"/>
    <property type="match status" value="1"/>
</dbReference>
<reference evidence="3" key="2">
    <citation type="submission" date="2021-03" db="EMBL/GenBank/DDBJ databases">
        <authorList>
            <person name="Guerrero-Cozar I."/>
            <person name="Gomez-Garrido J."/>
            <person name="Berbel C."/>
            <person name="Martinez-Blanch J.F."/>
            <person name="Alioto T."/>
            <person name="Claros M.G."/>
            <person name="Gagnaire P.A."/>
            <person name="Manchado M."/>
        </authorList>
    </citation>
    <scope>NUCLEOTIDE SEQUENCE</scope>
    <source>
        <strain evidence="3">Sse05_10M</strain>
        <tissue evidence="3">Blood</tissue>
    </source>
</reference>
<proteinExistence type="predicted"/>
<dbReference type="SMART" id="SM00028">
    <property type="entry name" value="TPR"/>
    <property type="match status" value="3"/>
</dbReference>
<dbReference type="InterPro" id="IPR050754">
    <property type="entry name" value="FKBP4/5/8-like"/>
</dbReference>
<dbReference type="AlphaFoldDB" id="A0AAV6SPX0"/>
<organism evidence="3 4">
    <name type="scientific">Solea senegalensis</name>
    <name type="common">Senegalese sole</name>
    <dbReference type="NCBI Taxonomy" id="28829"/>
    <lineage>
        <taxon>Eukaryota</taxon>
        <taxon>Metazoa</taxon>
        <taxon>Chordata</taxon>
        <taxon>Craniata</taxon>
        <taxon>Vertebrata</taxon>
        <taxon>Euteleostomi</taxon>
        <taxon>Actinopterygii</taxon>
        <taxon>Neopterygii</taxon>
        <taxon>Teleostei</taxon>
        <taxon>Neoteleostei</taxon>
        <taxon>Acanthomorphata</taxon>
        <taxon>Carangaria</taxon>
        <taxon>Pleuronectiformes</taxon>
        <taxon>Pleuronectoidei</taxon>
        <taxon>Soleidae</taxon>
        <taxon>Solea</taxon>
    </lineage>
</organism>
<protein>
    <submittedName>
        <fullName evidence="2">FK506-binding protein-like</fullName>
    </submittedName>
</protein>
<evidence type="ECO:0000313" key="3">
    <source>
        <dbReference type="EMBL" id="KAG7519471.1"/>
    </source>
</evidence>
<dbReference type="PANTHER" id="PTHR46512:SF10">
    <property type="entry name" value="FK506-BINDING PROTEIN-LIKE"/>
    <property type="match status" value="1"/>
</dbReference>
<reference evidence="3 4" key="1">
    <citation type="journal article" date="2021" name="Sci. Rep.">
        <title>Chromosome anchoring in Senegalese sole (Solea senegalensis) reveals sex-associated markers and genome rearrangements in flatfish.</title>
        <authorList>
            <person name="Guerrero-Cozar I."/>
            <person name="Gomez-Garrido J."/>
            <person name="Berbel C."/>
            <person name="Martinez-Blanch J.F."/>
            <person name="Alioto T."/>
            <person name="Claros M.G."/>
            <person name="Gagnaire P.A."/>
            <person name="Manchado M."/>
        </authorList>
    </citation>
    <scope>NUCLEOTIDE SEQUENCE [LARGE SCALE GENOMIC DNA]</scope>
    <source>
        <strain evidence="3">Sse05_10M</strain>
    </source>
</reference>
<feature type="repeat" description="TPR" evidence="1">
    <location>
        <begin position="285"/>
        <end position="318"/>
    </location>
</feature>